<evidence type="ECO:0000259" key="1">
    <source>
        <dbReference type="PROSITE" id="PS51340"/>
    </source>
</evidence>
<dbReference type="AlphaFoldDB" id="A0A811N8N6"/>
<dbReference type="InterPro" id="IPR011037">
    <property type="entry name" value="Pyrv_Knase-like_insert_dom_sf"/>
</dbReference>
<protein>
    <recommendedName>
        <fullName evidence="1">MOSC domain-containing protein</fullName>
    </recommendedName>
</protein>
<accession>A0A811N8N6</accession>
<gene>
    <name evidence="2" type="ORF">NCGR_LOCUS12067</name>
</gene>
<dbReference type="Pfam" id="PF03476">
    <property type="entry name" value="MOSC_N"/>
    <property type="match status" value="1"/>
</dbReference>
<dbReference type="PROSITE" id="PS51340">
    <property type="entry name" value="MOSC"/>
    <property type="match status" value="1"/>
</dbReference>
<dbReference type="SUPFAM" id="SSF141673">
    <property type="entry name" value="MOSC N-terminal domain-like"/>
    <property type="match status" value="1"/>
</dbReference>
<evidence type="ECO:0000313" key="2">
    <source>
        <dbReference type="EMBL" id="CAD6218146.1"/>
    </source>
</evidence>
<dbReference type="PANTHER" id="PTHR14237:SF61">
    <property type="entry name" value="MOSC DOMAIN-CONTAINING PROTEIN"/>
    <property type="match status" value="1"/>
</dbReference>
<reference evidence="2" key="1">
    <citation type="submission" date="2020-10" db="EMBL/GenBank/DDBJ databases">
        <authorList>
            <person name="Han B."/>
            <person name="Lu T."/>
            <person name="Zhao Q."/>
            <person name="Huang X."/>
            <person name="Zhao Y."/>
        </authorList>
    </citation>
    <scope>NUCLEOTIDE SEQUENCE</scope>
</reference>
<organism evidence="2 3">
    <name type="scientific">Miscanthus lutarioriparius</name>
    <dbReference type="NCBI Taxonomy" id="422564"/>
    <lineage>
        <taxon>Eukaryota</taxon>
        <taxon>Viridiplantae</taxon>
        <taxon>Streptophyta</taxon>
        <taxon>Embryophyta</taxon>
        <taxon>Tracheophyta</taxon>
        <taxon>Spermatophyta</taxon>
        <taxon>Magnoliopsida</taxon>
        <taxon>Liliopsida</taxon>
        <taxon>Poales</taxon>
        <taxon>Poaceae</taxon>
        <taxon>PACMAD clade</taxon>
        <taxon>Panicoideae</taxon>
        <taxon>Andropogonodae</taxon>
        <taxon>Andropogoneae</taxon>
        <taxon>Saccharinae</taxon>
        <taxon>Miscanthus</taxon>
    </lineage>
</organism>
<dbReference type="Pfam" id="PF03473">
    <property type="entry name" value="MOSC"/>
    <property type="match status" value="1"/>
</dbReference>
<dbReference type="Proteomes" id="UP000604825">
    <property type="component" value="Unassembled WGS sequence"/>
</dbReference>
<comment type="caution">
    <text evidence="2">The sequence shown here is derived from an EMBL/GenBank/DDBJ whole genome shotgun (WGS) entry which is preliminary data.</text>
</comment>
<evidence type="ECO:0000313" key="3">
    <source>
        <dbReference type="Proteomes" id="UP000604825"/>
    </source>
</evidence>
<sequence length="311" mass="34244">MERAASFLSSLLGGGGGSGAPVATVKSVLVYPIKSCRGISVPQAPITATGFRWDRQWMLVNSKGRAYTQRVEPRLALVEVQLPPETFDEDWQPTPDDHMVIRAPGMEPLKIPLSVECATINDVSVWEWAGSAYDEGPEAAEWVFHFFGVPNSTDSETRLTDPDYARGYKTMFSDGFPYLIVSQGSLDALNEILKEPIPINRFRPNILVEGCHPYAEDLWKSVKINKLTFQGVKLCGRCKVPTINQDTGIPSPTDPTETLQTYRSGEVLLPSHKNKRQSAGNLSLNSKGRIVKIGDPVYVTQSFSSSDEVPA</sequence>
<dbReference type="GO" id="GO:0030170">
    <property type="term" value="F:pyridoxal phosphate binding"/>
    <property type="evidence" value="ECO:0007669"/>
    <property type="project" value="InterPro"/>
</dbReference>
<dbReference type="GO" id="GO:0003824">
    <property type="term" value="F:catalytic activity"/>
    <property type="evidence" value="ECO:0007669"/>
    <property type="project" value="InterPro"/>
</dbReference>
<feature type="domain" description="MOSC" evidence="1">
    <location>
        <begin position="141"/>
        <end position="300"/>
    </location>
</feature>
<dbReference type="InterPro" id="IPR005303">
    <property type="entry name" value="MOCOS_middle"/>
</dbReference>
<keyword evidence="3" id="KW-1185">Reference proteome</keyword>
<dbReference type="InterPro" id="IPR005302">
    <property type="entry name" value="MoCF_Sase_C"/>
</dbReference>
<name>A0A811N8N6_9POAL</name>
<dbReference type="PANTHER" id="PTHR14237">
    <property type="entry name" value="MOLYBDOPTERIN COFACTOR SULFURASE MOSC"/>
    <property type="match status" value="1"/>
</dbReference>
<proteinExistence type="predicted"/>
<dbReference type="GO" id="GO:0030151">
    <property type="term" value="F:molybdenum ion binding"/>
    <property type="evidence" value="ECO:0007669"/>
    <property type="project" value="InterPro"/>
</dbReference>
<dbReference type="EMBL" id="CAJGYO010000003">
    <property type="protein sequence ID" value="CAD6218146.1"/>
    <property type="molecule type" value="Genomic_DNA"/>
</dbReference>
<dbReference type="GO" id="GO:0032787">
    <property type="term" value="P:monocarboxylic acid metabolic process"/>
    <property type="evidence" value="ECO:0007669"/>
    <property type="project" value="UniProtKB-ARBA"/>
</dbReference>
<dbReference type="SUPFAM" id="SSF50800">
    <property type="entry name" value="PK beta-barrel domain-like"/>
    <property type="match status" value="1"/>
</dbReference>
<dbReference type="OrthoDB" id="17255at2759"/>